<feature type="chain" id="PRO_5040269955" description="RlpA-like protein double-psi beta-barrel domain-containing protein" evidence="2">
    <location>
        <begin position="21"/>
        <end position="139"/>
    </location>
</feature>
<dbReference type="Proteomes" id="UP000757232">
    <property type="component" value="Unassembled WGS sequence"/>
</dbReference>
<dbReference type="EMBL" id="LNZH02000182">
    <property type="protein sequence ID" value="OCB88255.1"/>
    <property type="molecule type" value="Genomic_DNA"/>
</dbReference>
<dbReference type="OrthoDB" id="406505at2759"/>
<dbReference type="PANTHER" id="PTHR31836:SF25">
    <property type="entry name" value="RLPA-LIKE PROTEIN DOUBLE-PSI BETA-BARREL DOMAIN-CONTAINING PROTEIN"/>
    <property type="match status" value="1"/>
</dbReference>
<evidence type="ECO:0000256" key="1">
    <source>
        <dbReference type="ARBA" id="ARBA00022729"/>
    </source>
</evidence>
<comment type="caution">
    <text evidence="3">The sequence shown here is derived from an EMBL/GenBank/DDBJ whole genome shotgun (WGS) entry which is preliminary data.</text>
</comment>
<dbReference type="PANTHER" id="PTHR31836">
    <property type="match status" value="1"/>
</dbReference>
<protein>
    <recommendedName>
        <fullName evidence="5">RlpA-like protein double-psi beta-barrel domain-containing protein</fullName>
    </recommendedName>
</protein>
<sequence length="139" mass="14955">MLRVVTFLVVFFAFTLFTLASPLPENGAIAESFEKRVTHTGKGTWYYPGLGNCGYTDSSSDDVVAIAKSRYGSGGNCNQWIAITNTANGKTVYGKTRDSCPSCADGDLDLSPAVFSQIADLDTGVISISWNFMSKSWSP</sequence>
<gene>
    <name evidence="3" type="ORF">A7U60_g4661</name>
</gene>
<dbReference type="AlphaFoldDB" id="A0A9Q5HYB0"/>
<keyword evidence="4" id="KW-1185">Reference proteome</keyword>
<dbReference type="InterPro" id="IPR036908">
    <property type="entry name" value="RlpA-like_sf"/>
</dbReference>
<accession>A0A9Q5HYB0</accession>
<evidence type="ECO:0000256" key="2">
    <source>
        <dbReference type="SAM" id="SignalP"/>
    </source>
</evidence>
<organism evidence="3 4">
    <name type="scientific">Sanghuangporus baumii</name>
    <name type="common">Phellinus baumii</name>
    <dbReference type="NCBI Taxonomy" id="108892"/>
    <lineage>
        <taxon>Eukaryota</taxon>
        <taxon>Fungi</taxon>
        <taxon>Dikarya</taxon>
        <taxon>Basidiomycota</taxon>
        <taxon>Agaricomycotina</taxon>
        <taxon>Agaricomycetes</taxon>
        <taxon>Hymenochaetales</taxon>
        <taxon>Hymenochaetaceae</taxon>
        <taxon>Sanghuangporus</taxon>
    </lineage>
</organism>
<evidence type="ECO:0000313" key="3">
    <source>
        <dbReference type="EMBL" id="OCB88255.1"/>
    </source>
</evidence>
<proteinExistence type="predicted"/>
<reference evidence="3" key="1">
    <citation type="submission" date="2016-06" db="EMBL/GenBank/DDBJ databases">
        <title>Draft Genome sequence of the fungus Inonotus baumii.</title>
        <authorList>
            <person name="Zhu H."/>
            <person name="Lin W."/>
        </authorList>
    </citation>
    <scope>NUCLEOTIDE SEQUENCE</scope>
    <source>
        <strain evidence="3">821</strain>
    </source>
</reference>
<dbReference type="SUPFAM" id="SSF50685">
    <property type="entry name" value="Barwin-like endoglucanases"/>
    <property type="match status" value="1"/>
</dbReference>
<dbReference type="InterPro" id="IPR051477">
    <property type="entry name" value="Expansin_CellWall"/>
</dbReference>
<evidence type="ECO:0000313" key="4">
    <source>
        <dbReference type="Proteomes" id="UP000757232"/>
    </source>
</evidence>
<keyword evidence="1 2" id="KW-0732">Signal</keyword>
<evidence type="ECO:0008006" key="5">
    <source>
        <dbReference type="Google" id="ProtNLM"/>
    </source>
</evidence>
<dbReference type="Gene3D" id="2.40.40.10">
    <property type="entry name" value="RlpA-like domain"/>
    <property type="match status" value="1"/>
</dbReference>
<name>A0A9Q5HYB0_SANBA</name>
<dbReference type="CDD" id="cd22191">
    <property type="entry name" value="DPBB_RlpA_EXP_N-like"/>
    <property type="match status" value="1"/>
</dbReference>
<feature type="signal peptide" evidence="2">
    <location>
        <begin position="1"/>
        <end position="20"/>
    </location>
</feature>